<reference evidence="4" key="2">
    <citation type="submission" date="2012-07" db="EMBL/GenBank/DDBJ databases">
        <title>Complete genome sequence of 'Candidatus Mycoplasma haemolamae'.</title>
        <authorList>
            <person name="Guimaraes A.M.S."/>
            <person name="Toth B."/>
            <person name="Santos A.P."/>
            <person name="Nascimento N.C."/>
            <person name="Sojka J.E."/>
            <person name="Messick J.B."/>
        </authorList>
    </citation>
    <scope>NUCLEOTIDE SEQUENCE [LARGE SCALE GENOMIC DNA]</scope>
    <source>
        <strain evidence="4">Purdue</strain>
    </source>
</reference>
<dbReference type="STRING" id="1212765.MHLP_00855"/>
<sequence>MSVLKIVGPILGSTGALTGGGLIATSFVYPELLKPLKEKMSSSELGNNGFEFSLAEGSSQVHKLECSFPNSEGKHYTVTLWREGPNKAEVHCELSDSPQSGYYLRPLVRADETKESQPDRKITDPIDGLSCQPYRNKRDQRINVFVCSGPKNRRSEARSELYGLRAPKLVFEIKD</sequence>
<keyword evidence="4" id="KW-1185">Reference proteome</keyword>
<organism evidence="3 4">
    <name type="scientific">Mycoplasma haematolamae (strain Purdue)</name>
    <dbReference type="NCBI Taxonomy" id="1212765"/>
    <lineage>
        <taxon>Bacteria</taxon>
        <taxon>Bacillati</taxon>
        <taxon>Mycoplasmatota</taxon>
        <taxon>Mollicutes</taxon>
        <taxon>Mycoplasmataceae</taxon>
        <taxon>Mycoplasma</taxon>
    </lineage>
</organism>
<keyword evidence="2" id="KW-0812">Transmembrane</keyword>
<keyword evidence="2" id="KW-1133">Transmembrane helix</keyword>
<proteinExistence type="predicted"/>
<evidence type="ECO:0000313" key="3">
    <source>
        <dbReference type="EMBL" id="AFO51751.1"/>
    </source>
</evidence>
<dbReference type="KEGG" id="mhl:MHLP_00855"/>
<feature type="region of interest" description="Disordered" evidence="1">
    <location>
        <begin position="109"/>
        <end position="128"/>
    </location>
</feature>
<protein>
    <submittedName>
        <fullName evidence="3">Uncharacterized protein</fullName>
    </submittedName>
</protein>
<accession>I7CES4</accession>
<feature type="compositionally biased region" description="Basic and acidic residues" evidence="1">
    <location>
        <begin position="109"/>
        <end position="124"/>
    </location>
</feature>
<name>I7CES4_MYCHA</name>
<dbReference type="AlphaFoldDB" id="I7CES4"/>
<feature type="transmembrane region" description="Helical" evidence="2">
    <location>
        <begin position="6"/>
        <end position="29"/>
    </location>
</feature>
<dbReference type="EMBL" id="CP003731">
    <property type="protein sequence ID" value="AFO51751.1"/>
    <property type="molecule type" value="Genomic_DNA"/>
</dbReference>
<evidence type="ECO:0000256" key="1">
    <source>
        <dbReference type="SAM" id="MobiDB-lite"/>
    </source>
</evidence>
<reference evidence="3 4" key="1">
    <citation type="journal article" date="2012" name="J. Bacteriol.">
        <title>Genome Sequence of "Candidatus Mycoplasma haemolamae" Strain Purdue, a Red Blood Cell Pathogen of Alpacas (Vicugna pacos) and Llamas (Lama glama).</title>
        <authorList>
            <person name="Guimaraes A.M."/>
            <person name="Toth B."/>
            <person name="Santos A.P."/>
            <person name="do Nascimento N.C."/>
            <person name="Kritchevsky J.E."/>
            <person name="Messick J.B."/>
        </authorList>
    </citation>
    <scope>NUCLEOTIDE SEQUENCE [LARGE SCALE GENOMIC DNA]</scope>
    <source>
        <strain evidence="3 4">Purdue</strain>
    </source>
</reference>
<gene>
    <name evidence="3" type="ordered locus">MHLP_00855</name>
</gene>
<keyword evidence="2" id="KW-0472">Membrane</keyword>
<evidence type="ECO:0000256" key="2">
    <source>
        <dbReference type="SAM" id="Phobius"/>
    </source>
</evidence>
<dbReference type="PATRIC" id="fig|1212765.3.peg.196"/>
<evidence type="ECO:0000313" key="4">
    <source>
        <dbReference type="Proteomes" id="UP000006502"/>
    </source>
</evidence>
<dbReference type="Proteomes" id="UP000006502">
    <property type="component" value="Chromosome"/>
</dbReference>
<dbReference type="HOGENOM" id="CLU_117600_0_0_14"/>